<dbReference type="RefSeq" id="WP_071390396.1">
    <property type="nucleotide sequence ID" value="NZ_MLQS01000022.1"/>
</dbReference>
<dbReference type="PROSITE" id="PS51257">
    <property type="entry name" value="PROKAR_LIPOPROTEIN"/>
    <property type="match status" value="1"/>
</dbReference>
<name>A0A1S2M5A4_9BACI</name>
<organism evidence="3 4">
    <name type="scientific">Anaerobacillus alkalidiazotrophicus</name>
    <dbReference type="NCBI Taxonomy" id="472963"/>
    <lineage>
        <taxon>Bacteria</taxon>
        <taxon>Bacillati</taxon>
        <taxon>Bacillota</taxon>
        <taxon>Bacilli</taxon>
        <taxon>Bacillales</taxon>
        <taxon>Bacillaceae</taxon>
        <taxon>Anaerobacillus</taxon>
    </lineage>
</organism>
<dbReference type="EMBL" id="MLQS01000022">
    <property type="protein sequence ID" value="OIJ19047.1"/>
    <property type="molecule type" value="Genomic_DNA"/>
</dbReference>
<sequence>MNTMMKFVLLALCLLVFVGCSTAKQDGQHEALGNEAEKTSVKQPDEKVNEMEKVKNDKVFTFLAPKSAPVLPALLMADGGAEDISIEVKTWDTIDQLLAQIQGNEADFTAVPLNVAANLHAKGLPIQLIDVNTWGTIFLVTTDTNVTSLADLEGEEIYVSHKSGPPDILLNHFLAEEGINDKVTLYYSTPPEISQMLIAGNIKHAVIPEPALSGVRLQLKDQLVQVVDFQESWHEIYGLDLPQAGIIVNKKFAAENQEAVEQFLQSYQEAIQLMKKDPEKVADLAESTIGMKAPMVKTALNHMMVHSVIASDAKPVIEQYYEILLQSQPEAIGGKLPDEGFYFSK</sequence>
<dbReference type="Proteomes" id="UP000180057">
    <property type="component" value="Unassembled WGS sequence"/>
</dbReference>
<protein>
    <recommendedName>
        <fullName evidence="2">SsuA/THI5-like domain-containing protein</fullName>
    </recommendedName>
</protein>
<dbReference type="PANTHER" id="PTHR30024">
    <property type="entry name" value="ALIPHATIC SULFONATES-BINDING PROTEIN-RELATED"/>
    <property type="match status" value="1"/>
</dbReference>
<comment type="caution">
    <text evidence="3">The sequence shown here is derived from an EMBL/GenBank/DDBJ whole genome shotgun (WGS) entry which is preliminary data.</text>
</comment>
<evidence type="ECO:0000313" key="4">
    <source>
        <dbReference type="Proteomes" id="UP000180057"/>
    </source>
</evidence>
<proteinExistence type="predicted"/>
<keyword evidence="1" id="KW-0732">Signal</keyword>
<dbReference type="PIRSF" id="PIRSF027386">
    <property type="entry name" value="UCP027386_ABC_sbc_TM0202"/>
    <property type="match status" value="1"/>
</dbReference>
<dbReference type="STRING" id="472963.BKP45_14425"/>
<evidence type="ECO:0000256" key="1">
    <source>
        <dbReference type="SAM" id="SignalP"/>
    </source>
</evidence>
<gene>
    <name evidence="3" type="ORF">BKP45_14425</name>
</gene>
<dbReference type="PANTHER" id="PTHR30024:SF46">
    <property type="entry name" value="ABC TRANSPORTER, SUBSTRATE-BINDING LIPOPROTEIN"/>
    <property type="match status" value="1"/>
</dbReference>
<dbReference type="SUPFAM" id="SSF53850">
    <property type="entry name" value="Periplasmic binding protein-like II"/>
    <property type="match status" value="1"/>
</dbReference>
<feature type="chain" id="PRO_5010380024" description="SsuA/THI5-like domain-containing protein" evidence="1">
    <location>
        <begin position="24"/>
        <end position="345"/>
    </location>
</feature>
<dbReference type="AlphaFoldDB" id="A0A1S2M5A4"/>
<reference evidence="3 4" key="1">
    <citation type="submission" date="2016-10" db="EMBL/GenBank/DDBJ databases">
        <title>Draft genome sequences of four alkaliphilic bacteria belonging to the Anaerobacillus genus.</title>
        <authorList>
            <person name="Bassil N.M."/>
            <person name="Lloyd J.R."/>
        </authorList>
    </citation>
    <scope>NUCLEOTIDE SEQUENCE [LARGE SCALE GENOMIC DNA]</scope>
    <source>
        <strain evidence="3 4">DSM 22531</strain>
    </source>
</reference>
<dbReference type="Gene3D" id="3.40.190.10">
    <property type="entry name" value="Periplasmic binding protein-like II"/>
    <property type="match status" value="2"/>
</dbReference>
<feature type="domain" description="SsuA/THI5-like" evidence="2">
    <location>
        <begin position="107"/>
        <end position="280"/>
    </location>
</feature>
<dbReference type="Pfam" id="PF09084">
    <property type="entry name" value="NMT1"/>
    <property type="match status" value="1"/>
</dbReference>
<evidence type="ECO:0000259" key="2">
    <source>
        <dbReference type="Pfam" id="PF09084"/>
    </source>
</evidence>
<evidence type="ECO:0000313" key="3">
    <source>
        <dbReference type="EMBL" id="OIJ19047.1"/>
    </source>
</evidence>
<dbReference type="InterPro" id="IPR015168">
    <property type="entry name" value="SsuA/THI5"/>
</dbReference>
<keyword evidence="4" id="KW-1185">Reference proteome</keyword>
<accession>A0A1S2M5A4</accession>
<dbReference type="InterPro" id="IPR027024">
    <property type="entry name" value="UCP027386_ABC_sbc_TM0202"/>
</dbReference>
<feature type="signal peptide" evidence="1">
    <location>
        <begin position="1"/>
        <end position="23"/>
    </location>
</feature>